<organism evidence="2 3">
    <name type="scientific">Volvox reticuliferus</name>
    <dbReference type="NCBI Taxonomy" id="1737510"/>
    <lineage>
        <taxon>Eukaryota</taxon>
        <taxon>Viridiplantae</taxon>
        <taxon>Chlorophyta</taxon>
        <taxon>core chlorophytes</taxon>
        <taxon>Chlorophyceae</taxon>
        <taxon>CS clade</taxon>
        <taxon>Chlamydomonadales</taxon>
        <taxon>Volvocaceae</taxon>
        <taxon>Volvox</taxon>
    </lineage>
</organism>
<dbReference type="Proteomes" id="UP000747110">
    <property type="component" value="Unassembled WGS sequence"/>
</dbReference>
<protein>
    <submittedName>
        <fullName evidence="2">Uncharacterized protein</fullName>
    </submittedName>
</protein>
<keyword evidence="3" id="KW-1185">Reference proteome</keyword>
<dbReference type="AlphaFoldDB" id="A0A8J4C817"/>
<comment type="caution">
    <text evidence="2">The sequence shown here is derived from an EMBL/GenBank/DDBJ whole genome shotgun (WGS) entry which is preliminary data.</text>
</comment>
<sequence length="354" mass="36955">MPMGFVLLVWLLPLTWSRQRRDDTLRTQALNVAAGPGGRVAAALKALPVSEAMGAEAATAALQSPHLRSCEATDASADTFTNTDTWQHCYSGSRCVVGGASSGHSNTGRTPASTCVGAVSCNHSLCRGPFNMAPTAPETPATSRWVLAPEASTPSLMSCLSPSLSAAAASSDVQGGQVEATRLIHAEKHAVHRASGWRGACDILTPLPMPRPSQSSVSPSTHQPVVMAPGSSKLLQSSGLVAFLSAPASLVRPLPSPSAASHCSRQAVRPLELNLRPSLTKPPLSTLLSTLPGADGDEGMLAATEVDHIKPLPRQHHSPLLYTPHRRSYFLHFQVDLTAAGDGEARGEAPRSSG</sequence>
<evidence type="ECO:0000313" key="2">
    <source>
        <dbReference type="EMBL" id="GIL77289.1"/>
    </source>
</evidence>
<accession>A0A8J4C817</accession>
<keyword evidence="1" id="KW-0732">Signal</keyword>
<evidence type="ECO:0000256" key="1">
    <source>
        <dbReference type="SAM" id="SignalP"/>
    </source>
</evidence>
<name>A0A8J4C817_9CHLO</name>
<proteinExistence type="predicted"/>
<gene>
    <name evidence="2" type="ORF">Vretifemale_6760</name>
</gene>
<feature type="signal peptide" evidence="1">
    <location>
        <begin position="1"/>
        <end position="17"/>
    </location>
</feature>
<feature type="chain" id="PRO_5035213297" evidence="1">
    <location>
        <begin position="18"/>
        <end position="354"/>
    </location>
</feature>
<reference evidence="2" key="1">
    <citation type="journal article" date="2021" name="Proc. Natl. Acad. Sci. U.S.A.">
        <title>Three genomes in the algal genus Volvox reveal the fate of a haploid sex-determining region after a transition to homothallism.</title>
        <authorList>
            <person name="Yamamoto K."/>
            <person name="Hamaji T."/>
            <person name="Kawai-Toyooka H."/>
            <person name="Matsuzaki R."/>
            <person name="Takahashi F."/>
            <person name="Nishimura Y."/>
            <person name="Kawachi M."/>
            <person name="Noguchi H."/>
            <person name="Minakuchi Y."/>
            <person name="Umen J.G."/>
            <person name="Toyoda A."/>
            <person name="Nozaki H."/>
        </authorList>
    </citation>
    <scope>NUCLEOTIDE SEQUENCE</scope>
    <source>
        <strain evidence="2">NIES-3786</strain>
    </source>
</reference>
<evidence type="ECO:0000313" key="3">
    <source>
        <dbReference type="Proteomes" id="UP000747110"/>
    </source>
</evidence>
<dbReference type="EMBL" id="BNCP01000010">
    <property type="protein sequence ID" value="GIL77289.1"/>
    <property type="molecule type" value="Genomic_DNA"/>
</dbReference>